<evidence type="ECO:0000256" key="5">
    <source>
        <dbReference type="ARBA" id="ARBA00022824"/>
    </source>
</evidence>
<dbReference type="GO" id="GO:0008233">
    <property type="term" value="F:peptidase activity"/>
    <property type="evidence" value="ECO:0007669"/>
    <property type="project" value="UniProtKB-UniRule"/>
</dbReference>
<evidence type="ECO:0000256" key="10">
    <source>
        <dbReference type="SAM" id="MobiDB-lite"/>
    </source>
</evidence>
<dbReference type="PANTHER" id="PTHR13085">
    <property type="entry name" value="MICROSOMAL SIGNAL PEPTIDASE 25 KDA SUBUNIT"/>
    <property type="match status" value="1"/>
</dbReference>
<evidence type="ECO:0000256" key="6">
    <source>
        <dbReference type="ARBA" id="ARBA00022989"/>
    </source>
</evidence>
<keyword evidence="12" id="KW-1185">Reference proteome</keyword>
<evidence type="ECO:0000256" key="1">
    <source>
        <dbReference type="ARBA" id="ARBA00004477"/>
    </source>
</evidence>
<accession>A0A4U5V2J9</accession>
<evidence type="ECO:0000313" key="12">
    <source>
        <dbReference type="Proteomes" id="UP000298787"/>
    </source>
</evidence>
<evidence type="ECO:0000256" key="2">
    <source>
        <dbReference type="ARBA" id="ARBA00007324"/>
    </source>
</evidence>
<evidence type="ECO:0000313" key="11">
    <source>
        <dbReference type="EMBL" id="TKS80495.1"/>
    </source>
</evidence>
<evidence type="ECO:0000256" key="4">
    <source>
        <dbReference type="ARBA" id="ARBA00022692"/>
    </source>
</evidence>
<keyword evidence="7 9" id="KW-0472">Membrane</keyword>
<feature type="transmembrane region" description="Helical" evidence="9">
    <location>
        <begin position="176"/>
        <end position="199"/>
    </location>
</feature>
<feature type="transmembrane region" description="Helical" evidence="9">
    <location>
        <begin position="102"/>
        <end position="121"/>
    </location>
</feature>
<name>A0A4U5V2J9_COLLU</name>
<keyword evidence="5 9" id="KW-0256">Endoplasmic reticulum</keyword>
<feature type="region of interest" description="Disordered" evidence="10">
    <location>
        <begin position="27"/>
        <end position="51"/>
    </location>
</feature>
<dbReference type="EMBL" id="CM014090">
    <property type="protein sequence ID" value="TKS80495.1"/>
    <property type="molecule type" value="Genomic_DNA"/>
</dbReference>
<evidence type="ECO:0000256" key="3">
    <source>
        <dbReference type="ARBA" id="ARBA00017057"/>
    </source>
</evidence>
<reference evidence="11 12" key="1">
    <citation type="submission" date="2019-01" db="EMBL/GenBank/DDBJ databases">
        <title>Genome Assembly of Collichthys lucidus.</title>
        <authorList>
            <person name="Cai M."/>
            <person name="Xiao S."/>
        </authorList>
    </citation>
    <scope>NUCLEOTIDE SEQUENCE [LARGE SCALE GENOMIC DNA]</scope>
    <source>
        <strain evidence="11">JT15FE1705JMU</strain>
        <tissue evidence="11">Muscle</tissue>
    </source>
</reference>
<comment type="function">
    <text evidence="8 9">Component of the signal peptidase complex (SPC) which catalyzes the cleavage of N-terminal signal sequences from nascent proteins as they are translocated into the lumen of the endoplasmic reticulum. Enhances the enzymatic activity of SPC and facilitates the interactions between different components of the translocation site.</text>
</comment>
<protein>
    <recommendedName>
        <fullName evidence="3 9">Signal peptidase complex subunit 2</fullName>
    </recommendedName>
</protein>
<organism evidence="11 12">
    <name type="scientific">Collichthys lucidus</name>
    <name type="common">Big head croaker</name>
    <name type="synonym">Sciaena lucida</name>
    <dbReference type="NCBI Taxonomy" id="240159"/>
    <lineage>
        <taxon>Eukaryota</taxon>
        <taxon>Metazoa</taxon>
        <taxon>Chordata</taxon>
        <taxon>Craniata</taxon>
        <taxon>Vertebrata</taxon>
        <taxon>Euteleostomi</taxon>
        <taxon>Actinopterygii</taxon>
        <taxon>Neopterygii</taxon>
        <taxon>Teleostei</taxon>
        <taxon>Neoteleostei</taxon>
        <taxon>Acanthomorphata</taxon>
        <taxon>Eupercaria</taxon>
        <taxon>Sciaenidae</taxon>
        <taxon>Collichthys</taxon>
    </lineage>
</organism>
<sequence>MAAARNGRTGLLEKVSSVFIYPGRRRAERGARTREPGSGAGSGEPGSGCSSAGLRAPIDEKPVKIDKWDGAAVKNSLDDAAKKVLLEKFGYTENFQLVDGRLLICTVSCLFAMLALVWDYLHPFPESRPVLACCVISYPSTQEAHLVSSPGGVCPDLWSRCWSRSCTRTWNRTRSWFWLMLLDHVFFTYFIMMGILTLYTSYKEKNIFLVALQKDPAGMDPDHVWQLSSSLKRFDDQYTLRVSFTDGKSKSFREAEFTKSVSVFFDDNGTLVMDHFEKSVSKLHDTLASDKKTK</sequence>
<comment type="similarity">
    <text evidence="2 9">Belongs to the SPCS2 family.</text>
</comment>
<evidence type="ECO:0000256" key="9">
    <source>
        <dbReference type="RuleBase" id="RU368033"/>
    </source>
</evidence>
<dbReference type="STRING" id="240159.A0A4U5V2J9"/>
<dbReference type="GO" id="GO:0045047">
    <property type="term" value="P:protein targeting to ER"/>
    <property type="evidence" value="ECO:0007669"/>
    <property type="project" value="TreeGrafter"/>
</dbReference>
<comment type="subcellular location">
    <subcellularLocation>
        <location evidence="1 9">Endoplasmic reticulum membrane</location>
        <topology evidence="1 9">Multi-pass membrane protein</topology>
    </subcellularLocation>
</comment>
<dbReference type="Proteomes" id="UP000298787">
    <property type="component" value="Chromosome 13"/>
</dbReference>
<keyword evidence="6 9" id="KW-1133">Transmembrane helix</keyword>
<gene>
    <name evidence="11" type="ORF">D9C73_014596</name>
</gene>
<dbReference type="GO" id="GO:0006465">
    <property type="term" value="P:signal peptide processing"/>
    <property type="evidence" value="ECO:0007669"/>
    <property type="project" value="UniProtKB-UniRule"/>
</dbReference>
<dbReference type="PANTHER" id="PTHR13085:SF0">
    <property type="entry name" value="SIGNAL PEPTIDASE COMPLEX SUBUNIT 2"/>
    <property type="match status" value="1"/>
</dbReference>
<evidence type="ECO:0000256" key="7">
    <source>
        <dbReference type="ARBA" id="ARBA00023136"/>
    </source>
</evidence>
<keyword evidence="4 9" id="KW-0812">Transmembrane</keyword>
<dbReference type="InterPro" id="IPR009582">
    <property type="entry name" value="Spc2/SPCS2"/>
</dbReference>
<dbReference type="Pfam" id="PF06703">
    <property type="entry name" value="SPC25"/>
    <property type="match status" value="2"/>
</dbReference>
<dbReference type="AlphaFoldDB" id="A0A4U5V2J9"/>
<evidence type="ECO:0000256" key="8">
    <source>
        <dbReference type="ARBA" id="ARBA00045608"/>
    </source>
</evidence>
<proteinExistence type="inferred from homology"/>
<dbReference type="GO" id="GO:0005787">
    <property type="term" value="C:signal peptidase complex"/>
    <property type="evidence" value="ECO:0007669"/>
    <property type="project" value="UniProtKB-UniRule"/>
</dbReference>